<gene>
    <name evidence="10" type="primary">araQ_4</name>
    <name evidence="10" type="ORF">RN50_00519</name>
</gene>
<reference evidence="10 11" key="1">
    <citation type="submission" date="2015-02" db="EMBL/GenBank/DDBJ databases">
        <title>Draft genome sequences of ten Microbacterium spp. with emphasis on heavy metal contaminated environments.</title>
        <authorList>
            <person name="Corretto E."/>
        </authorList>
    </citation>
    <scope>NUCLEOTIDE SEQUENCE [LARGE SCALE GENOMIC DNA]</scope>
    <source>
        <strain evidence="10 11">DSM 12966</strain>
    </source>
</reference>
<evidence type="ECO:0000256" key="5">
    <source>
        <dbReference type="ARBA" id="ARBA00022989"/>
    </source>
</evidence>
<keyword evidence="3" id="KW-1003">Cell membrane</keyword>
<evidence type="ECO:0000256" key="8">
    <source>
        <dbReference type="SAM" id="MobiDB-lite"/>
    </source>
</evidence>
<dbReference type="GeneID" id="94445900"/>
<evidence type="ECO:0000259" key="9">
    <source>
        <dbReference type="PROSITE" id="PS50928"/>
    </source>
</evidence>
<proteinExistence type="inferred from homology"/>
<dbReference type="InterPro" id="IPR000515">
    <property type="entry name" value="MetI-like"/>
</dbReference>
<dbReference type="PROSITE" id="PS50928">
    <property type="entry name" value="ABC_TM1"/>
    <property type="match status" value="1"/>
</dbReference>
<comment type="caution">
    <text evidence="10">The sequence shown here is derived from an EMBL/GenBank/DDBJ whole genome shotgun (WGS) entry which is preliminary data.</text>
</comment>
<evidence type="ECO:0000313" key="11">
    <source>
        <dbReference type="Proteomes" id="UP000033572"/>
    </source>
</evidence>
<feature type="transmembrane region" description="Helical" evidence="7">
    <location>
        <begin position="31"/>
        <end position="52"/>
    </location>
</feature>
<feature type="transmembrane region" description="Helical" evidence="7">
    <location>
        <begin position="165"/>
        <end position="185"/>
    </location>
</feature>
<dbReference type="GO" id="GO:0005886">
    <property type="term" value="C:plasma membrane"/>
    <property type="evidence" value="ECO:0007669"/>
    <property type="project" value="UniProtKB-SubCell"/>
</dbReference>
<comment type="similarity">
    <text evidence="7">Belongs to the binding-protein-dependent transport system permease family.</text>
</comment>
<dbReference type="GO" id="GO:0055085">
    <property type="term" value="P:transmembrane transport"/>
    <property type="evidence" value="ECO:0007669"/>
    <property type="project" value="InterPro"/>
</dbReference>
<name>A0A0F0L0H6_9MICO</name>
<dbReference type="EMBL" id="JYIU01000029">
    <property type="protein sequence ID" value="KJL25061.1"/>
    <property type="molecule type" value="Genomic_DNA"/>
</dbReference>
<dbReference type="RefSeq" id="WP_174233219.1">
    <property type="nucleotide sequence ID" value="NZ_CAKKLS010000020.1"/>
</dbReference>
<sequence>MSTMSIVAPSRSSRRSGSRPRSARESGISRTGAMLIMAVFTVYFLLPLWWLLVASSKETGDILTTAPLWFADFHLFDNIAELFAYRDGVYLRWLMNSVLYAALGGAIATLLAAMAGYALAKYRFPGRDLLFDIVLGGVLVPATALALPLFLLFSQAQLTNTFWSVFLPSIVSPFGVYLARIFAASSVPDELLEASRLDGAGEIRTFFTVSVRLMTPALVTMFLFQFVAIWNNFFLPMIMLRSEDLFPVVFGLYNWNNQLNQLPELRGLVLIGALLSVIPLIVTFLLLQRFWRNGLGAGALK</sequence>
<dbReference type="Pfam" id="PF00528">
    <property type="entry name" value="BPD_transp_1"/>
    <property type="match status" value="1"/>
</dbReference>
<evidence type="ECO:0000256" key="1">
    <source>
        <dbReference type="ARBA" id="ARBA00004651"/>
    </source>
</evidence>
<keyword evidence="2 7" id="KW-0813">Transport</keyword>
<evidence type="ECO:0000313" key="10">
    <source>
        <dbReference type="EMBL" id="KJL25061.1"/>
    </source>
</evidence>
<dbReference type="AlphaFoldDB" id="A0A0F0L0H6"/>
<evidence type="ECO:0000256" key="2">
    <source>
        <dbReference type="ARBA" id="ARBA00022448"/>
    </source>
</evidence>
<evidence type="ECO:0000256" key="7">
    <source>
        <dbReference type="RuleBase" id="RU363032"/>
    </source>
</evidence>
<feature type="transmembrane region" description="Helical" evidence="7">
    <location>
        <begin position="129"/>
        <end position="153"/>
    </location>
</feature>
<organism evidence="10 11">
    <name type="scientific">Microbacterium foliorum</name>
    <dbReference type="NCBI Taxonomy" id="104336"/>
    <lineage>
        <taxon>Bacteria</taxon>
        <taxon>Bacillati</taxon>
        <taxon>Actinomycetota</taxon>
        <taxon>Actinomycetes</taxon>
        <taxon>Micrococcales</taxon>
        <taxon>Microbacteriaceae</taxon>
        <taxon>Microbacterium</taxon>
    </lineage>
</organism>
<dbReference type="CDD" id="cd06261">
    <property type="entry name" value="TM_PBP2"/>
    <property type="match status" value="1"/>
</dbReference>
<dbReference type="PANTHER" id="PTHR43744">
    <property type="entry name" value="ABC TRANSPORTER PERMEASE PROTEIN MG189-RELATED-RELATED"/>
    <property type="match status" value="1"/>
</dbReference>
<dbReference type="SUPFAM" id="SSF161098">
    <property type="entry name" value="MetI-like"/>
    <property type="match status" value="1"/>
</dbReference>
<evidence type="ECO:0000256" key="6">
    <source>
        <dbReference type="ARBA" id="ARBA00023136"/>
    </source>
</evidence>
<keyword evidence="5 7" id="KW-1133">Transmembrane helix</keyword>
<feature type="transmembrane region" description="Helical" evidence="7">
    <location>
        <begin position="206"/>
        <end position="230"/>
    </location>
</feature>
<feature type="domain" description="ABC transmembrane type-1" evidence="9">
    <location>
        <begin position="94"/>
        <end position="287"/>
    </location>
</feature>
<dbReference type="PATRIC" id="fig|104336.4.peg.540"/>
<dbReference type="PANTHER" id="PTHR43744:SF12">
    <property type="entry name" value="ABC TRANSPORTER PERMEASE PROTEIN MG189-RELATED"/>
    <property type="match status" value="1"/>
</dbReference>
<accession>A0A0F0L0H6</accession>
<keyword evidence="4 7" id="KW-0812">Transmembrane</keyword>
<evidence type="ECO:0000256" key="4">
    <source>
        <dbReference type="ARBA" id="ARBA00022692"/>
    </source>
</evidence>
<dbReference type="Gene3D" id="1.10.3720.10">
    <property type="entry name" value="MetI-like"/>
    <property type="match status" value="1"/>
</dbReference>
<keyword evidence="11" id="KW-1185">Reference proteome</keyword>
<comment type="subcellular location">
    <subcellularLocation>
        <location evidence="1 7">Cell membrane</location>
        <topology evidence="1 7">Multi-pass membrane protein</topology>
    </subcellularLocation>
</comment>
<feature type="transmembrane region" description="Helical" evidence="7">
    <location>
        <begin position="98"/>
        <end position="120"/>
    </location>
</feature>
<feature type="transmembrane region" description="Helical" evidence="7">
    <location>
        <begin position="265"/>
        <end position="287"/>
    </location>
</feature>
<protein>
    <submittedName>
        <fullName evidence="10">L-arabinose transport system permease protein AraQ</fullName>
    </submittedName>
</protein>
<dbReference type="InterPro" id="IPR035906">
    <property type="entry name" value="MetI-like_sf"/>
</dbReference>
<keyword evidence="6 7" id="KW-0472">Membrane</keyword>
<dbReference type="Proteomes" id="UP000033572">
    <property type="component" value="Unassembled WGS sequence"/>
</dbReference>
<evidence type="ECO:0000256" key="3">
    <source>
        <dbReference type="ARBA" id="ARBA00022475"/>
    </source>
</evidence>
<feature type="region of interest" description="Disordered" evidence="8">
    <location>
        <begin position="1"/>
        <end position="25"/>
    </location>
</feature>